<protein>
    <submittedName>
        <fullName evidence="9">S-adenosyl-L-methionine:benzoic acid/salicylic acid carboxyl methyltransferase 3-like</fullName>
    </submittedName>
</protein>
<dbReference type="GeneID" id="113734824"/>
<comment type="similarity">
    <text evidence="3">Belongs to the methyltransferase superfamily. Type-7 methyltransferase family.</text>
</comment>
<dbReference type="RefSeq" id="XP_027117362.1">
    <property type="nucleotide sequence ID" value="XM_027261561.2"/>
</dbReference>
<evidence type="ECO:0000256" key="5">
    <source>
        <dbReference type="ARBA" id="ARBA00022679"/>
    </source>
</evidence>
<dbReference type="PANTHER" id="PTHR31009">
    <property type="entry name" value="S-ADENOSYL-L-METHIONINE:CARBOXYL METHYLTRANSFERASE FAMILY PROTEIN"/>
    <property type="match status" value="1"/>
</dbReference>
<keyword evidence="7" id="KW-0460">Magnesium</keyword>
<accession>A0A6P6WV23</accession>
<evidence type="ECO:0000313" key="9">
    <source>
        <dbReference type="RefSeq" id="XP_027117362.1"/>
    </source>
</evidence>
<dbReference type="GO" id="GO:0008168">
    <property type="term" value="F:methyltransferase activity"/>
    <property type="evidence" value="ECO:0007669"/>
    <property type="project" value="UniProtKB-KW"/>
</dbReference>
<dbReference type="GO" id="GO:0046872">
    <property type="term" value="F:metal ion binding"/>
    <property type="evidence" value="ECO:0007669"/>
    <property type="project" value="UniProtKB-KW"/>
</dbReference>
<dbReference type="Proteomes" id="UP001652660">
    <property type="component" value="Chromosome 3c"/>
</dbReference>
<comment type="cofactor">
    <cofactor evidence="1">
        <name>Mg(2+)</name>
        <dbReference type="ChEBI" id="CHEBI:18420"/>
    </cofactor>
</comment>
<reference evidence="8" key="1">
    <citation type="journal article" date="2025" name="Foods">
        <title>Unveiling the Microbial Signatures of Arabica Coffee Cherries: Insights into Ripeness Specific Diversity, Functional Traits, and Implications for Quality and Safety.</title>
        <authorList>
            <consortium name="RefSeq"/>
            <person name="Tenea G.N."/>
            <person name="Cifuentes V."/>
            <person name="Reyes P."/>
            <person name="Cevallos-Vallejos M."/>
        </authorList>
    </citation>
    <scope>NUCLEOTIDE SEQUENCE [LARGE SCALE GENOMIC DNA]</scope>
</reference>
<gene>
    <name evidence="9" type="primary">LOC113734824</name>
</gene>
<organism evidence="8 9">
    <name type="scientific">Coffea arabica</name>
    <name type="common">Arabian coffee</name>
    <dbReference type="NCBI Taxonomy" id="13443"/>
    <lineage>
        <taxon>Eukaryota</taxon>
        <taxon>Viridiplantae</taxon>
        <taxon>Streptophyta</taxon>
        <taxon>Embryophyta</taxon>
        <taxon>Tracheophyta</taxon>
        <taxon>Spermatophyta</taxon>
        <taxon>Magnoliopsida</taxon>
        <taxon>eudicotyledons</taxon>
        <taxon>Gunneridae</taxon>
        <taxon>Pentapetalae</taxon>
        <taxon>asterids</taxon>
        <taxon>lamiids</taxon>
        <taxon>Gentianales</taxon>
        <taxon>Rubiaceae</taxon>
        <taxon>Ixoroideae</taxon>
        <taxon>Gardenieae complex</taxon>
        <taxon>Bertiereae - Coffeeae clade</taxon>
        <taxon>Coffeeae</taxon>
        <taxon>Coffea</taxon>
    </lineage>
</organism>
<dbReference type="InterPro" id="IPR042086">
    <property type="entry name" value="MeTrfase_capping"/>
</dbReference>
<evidence type="ECO:0000256" key="6">
    <source>
        <dbReference type="ARBA" id="ARBA00022723"/>
    </source>
</evidence>
<dbReference type="InterPro" id="IPR005299">
    <property type="entry name" value="MeTrfase_7"/>
</dbReference>
<keyword evidence="4" id="KW-0489">Methyltransferase</keyword>
<dbReference type="Gene3D" id="1.10.1200.270">
    <property type="entry name" value="Methyltransferase, alpha-helical capping domain"/>
    <property type="match status" value="1"/>
</dbReference>
<keyword evidence="6" id="KW-0479">Metal-binding</keyword>
<comment type="pathway">
    <text evidence="2">Alkaloid biosynthesis.</text>
</comment>
<dbReference type="InterPro" id="IPR029063">
    <property type="entry name" value="SAM-dependent_MTases_sf"/>
</dbReference>
<dbReference type="AlphaFoldDB" id="A0A6P6WV23"/>
<keyword evidence="5" id="KW-0808">Transferase</keyword>
<keyword evidence="8" id="KW-1185">Reference proteome</keyword>
<evidence type="ECO:0000256" key="4">
    <source>
        <dbReference type="ARBA" id="ARBA00022603"/>
    </source>
</evidence>
<dbReference type="Gene3D" id="3.40.50.150">
    <property type="entry name" value="Vaccinia Virus protein VP39"/>
    <property type="match status" value="1"/>
</dbReference>
<dbReference type="Pfam" id="PF03492">
    <property type="entry name" value="Methyltransf_7"/>
    <property type="match status" value="1"/>
</dbReference>
<name>A0A6P6WV23_COFAR</name>
<evidence type="ECO:0000256" key="2">
    <source>
        <dbReference type="ARBA" id="ARBA00004913"/>
    </source>
</evidence>
<proteinExistence type="inferred from homology"/>
<evidence type="ECO:0000256" key="3">
    <source>
        <dbReference type="ARBA" id="ARBA00007967"/>
    </source>
</evidence>
<sequence>MEVIEVLHMNGGNGDISYANNSLVPQKVILMTRPITEAAISDLYCSLIPKSICIADLGCSSGPNTFLAVSGLIKTVDKKRKIFGHKSPEYQIYLNDLPSNDFNTIFKSVPPFQEKLKMQMESGFGPCFFAGVPGSFYRRLFPTKTVHFVHSSYSLQWLSQVPELEEINKGNIYMASSSPSSVIRAYVKQFEKDFSTFLSCRAEELVTGGRMVLTILGRKSEDPCSKDGCYIWELLALALDDLVSEGLIEEEKLDSFNIPHYNPSPAEVRNLVEMEGSFMVDHLEASEIHWNAYDSDDLESDKFKDGGYYVAKCMRAVAEPLLVSHFGEGIIEEVFSRYRKILSDRMSKEKTQFISVIVSLAKRA</sequence>
<dbReference type="SUPFAM" id="SSF53335">
    <property type="entry name" value="S-adenosyl-L-methionine-dependent methyltransferases"/>
    <property type="match status" value="1"/>
</dbReference>
<evidence type="ECO:0000256" key="7">
    <source>
        <dbReference type="ARBA" id="ARBA00022842"/>
    </source>
</evidence>
<dbReference type="OrthoDB" id="1523883at2759"/>
<evidence type="ECO:0000313" key="8">
    <source>
        <dbReference type="Proteomes" id="UP001652660"/>
    </source>
</evidence>
<dbReference type="GO" id="GO:0032259">
    <property type="term" value="P:methylation"/>
    <property type="evidence" value="ECO:0007669"/>
    <property type="project" value="UniProtKB-KW"/>
</dbReference>
<evidence type="ECO:0000256" key="1">
    <source>
        <dbReference type="ARBA" id="ARBA00001946"/>
    </source>
</evidence>
<reference evidence="9" key="2">
    <citation type="submission" date="2025-08" db="UniProtKB">
        <authorList>
            <consortium name="RefSeq"/>
        </authorList>
    </citation>
    <scope>IDENTIFICATION</scope>
    <source>
        <tissue evidence="9">Leaves</tissue>
    </source>
</reference>